<evidence type="ECO:0000313" key="5">
    <source>
        <dbReference type="Proteomes" id="UP001431776"/>
    </source>
</evidence>
<keyword evidence="5" id="KW-1185">Reference proteome</keyword>
<dbReference type="PANTHER" id="PTHR44858">
    <property type="entry name" value="TETRATRICOPEPTIDE REPEAT PROTEIN 6"/>
    <property type="match status" value="1"/>
</dbReference>
<dbReference type="Pfam" id="PF14559">
    <property type="entry name" value="TPR_19"/>
    <property type="match status" value="2"/>
</dbReference>
<dbReference type="EMBL" id="JASCXX010000002">
    <property type="protein sequence ID" value="MDI6447893.1"/>
    <property type="molecule type" value="Genomic_DNA"/>
</dbReference>
<accession>A0AAW6TQH9</accession>
<gene>
    <name evidence="4" type="ORF">QJ522_02460</name>
</gene>
<evidence type="ECO:0000256" key="1">
    <source>
        <dbReference type="ARBA" id="ARBA00022737"/>
    </source>
</evidence>
<name>A0AAW6TQH9_9BACT</name>
<dbReference type="AlphaFoldDB" id="A0AAW6TQH9"/>
<proteinExistence type="predicted"/>
<dbReference type="PROSITE" id="PS50005">
    <property type="entry name" value="TPR"/>
    <property type="match status" value="3"/>
</dbReference>
<comment type="caution">
    <text evidence="4">The sequence shown here is derived from an EMBL/GenBank/DDBJ whole genome shotgun (WGS) entry which is preliminary data.</text>
</comment>
<dbReference type="Pfam" id="PF13181">
    <property type="entry name" value="TPR_8"/>
    <property type="match status" value="1"/>
</dbReference>
<dbReference type="InterPro" id="IPR050498">
    <property type="entry name" value="Ycf3"/>
</dbReference>
<feature type="repeat" description="TPR" evidence="3">
    <location>
        <begin position="392"/>
        <end position="425"/>
    </location>
</feature>
<feature type="repeat" description="TPR" evidence="3">
    <location>
        <begin position="174"/>
        <end position="207"/>
    </location>
</feature>
<dbReference type="Proteomes" id="UP001431776">
    <property type="component" value="Unassembled WGS sequence"/>
</dbReference>
<dbReference type="Gene3D" id="1.25.40.10">
    <property type="entry name" value="Tetratricopeptide repeat domain"/>
    <property type="match status" value="3"/>
</dbReference>
<organism evidence="4 5">
    <name type="scientific">Anaerobaca lacustris</name>
    <dbReference type="NCBI Taxonomy" id="3044600"/>
    <lineage>
        <taxon>Bacteria</taxon>
        <taxon>Pseudomonadati</taxon>
        <taxon>Planctomycetota</taxon>
        <taxon>Phycisphaerae</taxon>
        <taxon>Sedimentisphaerales</taxon>
        <taxon>Anaerobacaceae</taxon>
        <taxon>Anaerobaca</taxon>
    </lineage>
</organism>
<dbReference type="SUPFAM" id="SSF48452">
    <property type="entry name" value="TPR-like"/>
    <property type="match status" value="2"/>
</dbReference>
<evidence type="ECO:0000256" key="3">
    <source>
        <dbReference type="PROSITE-ProRule" id="PRU00339"/>
    </source>
</evidence>
<dbReference type="PANTHER" id="PTHR44858:SF1">
    <property type="entry name" value="UDP-N-ACETYLGLUCOSAMINE--PEPTIDE N-ACETYLGLUCOSAMINYLTRANSFERASE SPINDLY-RELATED"/>
    <property type="match status" value="1"/>
</dbReference>
<evidence type="ECO:0000256" key="2">
    <source>
        <dbReference type="ARBA" id="ARBA00022803"/>
    </source>
</evidence>
<dbReference type="RefSeq" id="WP_349243304.1">
    <property type="nucleotide sequence ID" value="NZ_JASCXX010000002.1"/>
</dbReference>
<dbReference type="InterPro" id="IPR019734">
    <property type="entry name" value="TPR_rpt"/>
</dbReference>
<feature type="repeat" description="TPR" evidence="3">
    <location>
        <begin position="106"/>
        <end position="139"/>
    </location>
</feature>
<evidence type="ECO:0000313" key="4">
    <source>
        <dbReference type="EMBL" id="MDI6447893.1"/>
    </source>
</evidence>
<reference evidence="4" key="1">
    <citation type="submission" date="2023-05" db="EMBL/GenBank/DDBJ databases">
        <title>Anaerotaeda fermentans gen. nov., sp. nov., a novel anaerobic planctomycete of the new family within the order Sedimentisphaerales isolated from Taman Peninsula, Russia.</title>
        <authorList>
            <person name="Khomyakova M.A."/>
            <person name="Merkel A.Y."/>
            <person name="Slobodkin A.I."/>
        </authorList>
    </citation>
    <scope>NUCLEOTIDE SEQUENCE</scope>
    <source>
        <strain evidence="4">M17dextr</strain>
    </source>
</reference>
<dbReference type="SMART" id="SM00028">
    <property type="entry name" value="TPR"/>
    <property type="match status" value="8"/>
</dbReference>
<protein>
    <submittedName>
        <fullName evidence="4">Tetratricopeptide repeat protein</fullName>
    </submittedName>
</protein>
<sequence length="533" mass="59187">MSGLLEIFGRAIAVDTSDLIWHWLDERHQARVEPLSLQERHLGHIIDLIGDSRDDAAQEQLRLYLFEHPTCTVGRMAAVGLSLRSNNLEEAIAELQSIYMRQPTNTLALYALGHCYERLGHRAQAIEFYQDCLKFKGYLQLPAQRLGAIYFKEGRLDEAIAQYEPLRHHYPDDISTLVILGHLYLATAQPAKAIETFNTAILIHPDNFTARDDAIDEMMSDGNLQEAIDSVDLLLSDQPDRADLVALRADILAASGATSDAIAQYQHAIRLCPDYLEATIKLGTNYLKMHAEQLAAQQFNRAVEINDKIVAAYVGLAAAQKLDGQAHEARQTLSLAAAIQPNSAFLYAETAKLVLKAAFEANLVPAPEDGFTLDRAILDAHQRHIARFPYNPDLHYRLGMLRIHANQHAQAAESFEAALQINPTFARARTKLALCLLDSGRDSEALDRIDTPLSYDPATLELYYQTALLYCNRIKFASSMINLQHHLDTTAMSDLDPATNISIVLQNLGLADTVGLMWENLCQTAAHASVSAV</sequence>
<keyword evidence="2 3" id="KW-0802">TPR repeat</keyword>
<keyword evidence="1" id="KW-0677">Repeat</keyword>
<dbReference type="InterPro" id="IPR011990">
    <property type="entry name" value="TPR-like_helical_dom_sf"/>
</dbReference>
<dbReference type="Pfam" id="PF13432">
    <property type="entry name" value="TPR_16"/>
    <property type="match status" value="1"/>
</dbReference>